<sequence>MPYIVEINNIAMNYQSPNGEIPAITNVSLQVEKGEFICIVGPSGCGKSTLLSIIAGLVKPSSGSILIHGKETTSSSRQVGYMLQKDYLFEWRTIEQNVMLGLEISRAGTDENIKYMNGLLKTYGLLDFKSKYPSQLSGGMRQRAALIRTLALRPEILLLDEAFSALDYQTRLAVAEDIYSIIKKENKTAVLVTHDIAESISMADRVVVLTGRPATIKSIHHIKLTCPERTPFLSREAPEFRYYFNKIWKELDVHV</sequence>
<evidence type="ECO:0000256" key="3">
    <source>
        <dbReference type="ARBA" id="ARBA00022840"/>
    </source>
</evidence>
<evidence type="ECO:0000256" key="1">
    <source>
        <dbReference type="ARBA" id="ARBA00022448"/>
    </source>
</evidence>
<keyword evidence="1" id="KW-0813">Transport</keyword>
<proteinExistence type="predicted"/>
<evidence type="ECO:0000313" key="5">
    <source>
        <dbReference type="EMBL" id="OPX44323.1"/>
    </source>
</evidence>
<protein>
    <submittedName>
        <fullName evidence="5">Aliphatic sulfonates import ATP-binding protein SsuB</fullName>
        <ecNumber evidence="5">3.6.3.-</ecNumber>
    </submittedName>
</protein>
<dbReference type="SUPFAM" id="SSF52540">
    <property type="entry name" value="P-loop containing nucleoside triphosphate hydrolases"/>
    <property type="match status" value="1"/>
</dbReference>
<dbReference type="GO" id="GO:0016887">
    <property type="term" value="F:ATP hydrolysis activity"/>
    <property type="evidence" value="ECO:0007669"/>
    <property type="project" value="InterPro"/>
</dbReference>
<dbReference type="EMBL" id="MZGX01000009">
    <property type="protein sequence ID" value="OPX44323.1"/>
    <property type="molecule type" value="Genomic_DNA"/>
</dbReference>
<accession>A0A1V4SKL4</accession>
<dbReference type="InterPro" id="IPR050166">
    <property type="entry name" value="ABC_transporter_ATP-bind"/>
</dbReference>
<dbReference type="STRING" id="48256.CLHUN_16220"/>
<reference evidence="5 6" key="1">
    <citation type="submission" date="2017-03" db="EMBL/GenBank/DDBJ databases">
        <title>Genome sequence of Clostridium hungatei DSM 14427.</title>
        <authorList>
            <person name="Poehlein A."/>
            <person name="Daniel R."/>
        </authorList>
    </citation>
    <scope>NUCLEOTIDE SEQUENCE [LARGE SCALE GENOMIC DNA]</scope>
    <source>
        <strain evidence="5 6">DSM 14427</strain>
    </source>
</reference>
<evidence type="ECO:0000259" key="4">
    <source>
        <dbReference type="PROSITE" id="PS50893"/>
    </source>
</evidence>
<evidence type="ECO:0000313" key="6">
    <source>
        <dbReference type="Proteomes" id="UP000191554"/>
    </source>
</evidence>
<dbReference type="PANTHER" id="PTHR42788">
    <property type="entry name" value="TAURINE IMPORT ATP-BINDING PROTEIN-RELATED"/>
    <property type="match status" value="1"/>
</dbReference>
<dbReference type="PANTHER" id="PTHR42788:SF21">
    <property type="entry name" value="ABC TRANSPORTER ATP-BINDING PROTEIN"/>
    <property type="match status" value="1"/>
</dbReference>
<dbReference type="GO" id="GO:0005524">
    <property type="term" value="F:ATP binding"/>
    <property type="evidence" value="ECO:0007669"/>
    <property type="project" value="UniProtKB-KW"/>
</dbReference>
<keyword evidence="6" id="KW-1185">Reference proteome</keyword>
<dbReference type="OrthoDB" id="9801958at2"/>
<keyword evidence="2" id="KW-0547">Nucleotide-binding</keyword>
<dbReference type="Proteomes" id="UP000191554">
    <property type="component" value="Unassembled WGS sequence"/>
</dbReference>
<dbReference type="Pfam" id="PF00005">
    <property type="entry name" value="ABC_tran"/>
    <property type="match status" value="1"/>
</dbReference>
<dbReference type="PROSITE" id="PS00211">
    <property type="entry name" value="ABC_TRANSPORTER_1"/>
    <property type="match status" value="1"/>
</dbReference>
<dbReference type="Gene3D" id="3.40.50.300">
    <property type="entry name" value="P-loop containing nucleotide triphosphate hydrolases"/>
    <property type="match status" value="1"/>
</dbReference>
<dbReference type="CDD" id="cd03293">
    <property type="entry name" value="ABC_NrtD_SsuB_transporters"/>
    <property type="match status" value="1"/>
</dbReference>
<dbReference type="InterPro" id="IPR003593">
    <property type="entry name" value="AAA+_ATPase"/>
</dbReference>
<name>A0A1V4SKL4_RUMHU</name>
<dbReference type="SMART" id="SM00382">
    <property type="entry name" value="AAA"/>
    <property type="match status" value="1"/>
</dbReference>
<organism evidence="5 6">
    <name type="scientific">Ruminiclostridium hungatei</name>
    <name type="common">Clostridium hungatei</name>
    <dbReference type="NCBI Taxonomy" id="48256"/>
    <lineage>
        <taxon>Bacteria</taxon>
        <taxon>Bacillati</taxon>
        <taxon>Bacillota</taxon>
        <taxon>Clostridia</taxon>
        <taxon>Eubacteriales</taxon>
        <taxon>Oscillospiraceae</taxon>
        <taxon>Ruminiclostridium</taxon>
    </lineage>
</organism>
<dbReference type="PROSITE" id="PS50893">
    <property type="entry name" value="ABC_TRANSPORTER_2"/>
    <property type="match status" value="1"/>
</dbReference>
<keyword evidence="3 5" id="KW-0067">ATP-binding</keyword>
<gene>
    <name evidence="5" type="primary">ssuB_2</name>
    <name evidence="5" type="ORF">CLHUN_16220</name>
</gene>
<comment type="caution">
    <text evidence="5">The sequence shown here is derived from an EMBL/GenBank/DDBJ whole genome shotgun (WGS) entry which is preliminary data.</text>
</comment>
<dbReference type="InterPro" id="IPR027417">
    <property type="entry name" value="P-loop_NTPase"/>
</dbReference>
<feature type="domain" description="ABC transporter" evidence="4">
    <location>
        <begin position="5"/>
        <end position="236"/>
    </location>
</feature>
<dbReference type="AlphaFoldDB" id="A0A1V4SKL4"/>
<dbReference type="InterPro" id="IPR003439">
    <property type="entry name" value="ABC_transporter-like_ATP-bd"/>
</dbReference>
<dbReference type="RefSeq" id="WP_080064074.1">
    <property type="nucleotide sequence ID" value="NZ_MZGX01000009.1"/>
</dbReference>
<keyword evidence="5" id="KW-0378">Hydrolase</keyword>
<dbReference type="InterPro" id="IPR017871">
    <property type="entry name" value="ABC_transporter-like_CS"/>
</dbReference>
<dbReference type="EC" id="3.6.3.-" evidence="5"/>
<evidence type="ECO:0000256" key="2">
    <source>
        <dbReference type="ARBA" id="ARBA00022741"/>
    </source>
</evidence>